<keyword evidence="1 2" id="KW-0238">DNA-binding</keyword>
<organism evidence="4 5">
    <name type="scientific">Novosphingobium anseongense</name>
    <dbReference type="NCBI Taxonomy" id="3133436"/>
    <lineage>
        <taxon>Bacteria</taxon>
        <taxon>Pseudomonadati</taxon>
        <taxon>Pseudomonadota</taxon>
        <taxon>Alphaproteobacteria</taxon>
        <taxon>Sphingomonadales</taxon>
        <taxon>Sphingomonadaceae</taxon>
        <taxon>Novosphingobium</taxon>
    </lineage>
</organism>
<protein>
    <submittedName>
        <fullName evidence="4">Helix-turn-helix domain-containing protein</fullName>
    </submittedName>
</protein>
<gene>
    <name evidence="4" type="ORF">WG901_12155</name>
</gene>
<dbReference type="PROSITE" id="PS50977">
    <property type="entry name" value="HTH_TETR_2"/>
    <property type="match status" value="1"/>
</dbReference>
<dbReference type="InterPro" id="IPR050109">
    <property type="entry name" value="HTH-type_TetR-like_transc_reg"/>
</dbReference>
<reference evidence="4 5" key="1">
    <citation type="submission" date="2024-03" db="EMBL/GenBank/DDBJ databases">
        <authorList>
            <person name="Jo J.-H."/>
        </authorList>
    </citation>
    <scope>NUCLEOTIDE SEQUENCE [LARGE SCALE GENOMIC DNA]</scope>
    <source>
        <strain evidence="4 5">PS1R-30</strain>
    </source>
</reference>
<dbReference type="Proteomes" id="UP001361239">
    <property type="component" value="Unassembled WGS sequence"/>
</dbReference>
<dbReference type="SUPFAM" id="SSF46689">
    <property type="entry name" value="Homeodomain-like"/>
    <property type="match status" value="1"/>
</dbReference>
<evidence type="ECO:0000313" key="4">
    <source>
        <dbReference type="EMBL" id="MEJ5977394.1"/>
    </source>
</evidence>
<evidence type="ECO:0000256" key="1">
    <source>
        <dbReference type="ARBA" id="ARBA00023125"/>
    </source>
</evidence>
<dbReference type="PANTHER" id="PTHR30055">
    <property type="entry name" value="HTH-TYPE TRANSCRIPTIONAL REGULATOR RUTR"/>
    <property type="match status" value="1"/>
</dbReference>
<proteinExistence type="predicted"/>
<sequence length="193" mass="21076">MESDASSPPRVAILDATIGLLREEGYAAVSSRRIATRAGLKSKLVHYYFRNMDELFLAVFKRIEDEHFAQLTQVLAQRKPLRALWRLSMDSTNTAMVLELNALATHRKVLRAEIARASKRLRLLQSAVIERAVAESGGGAAPLPPMILSVLALAVSRLLAMDSVLGVDCGHEETLGWIEALIAHVEDGAPLPA</sequence>
<name>A0ABU8RWJ6_9SPHN</name>
<accession>A0ABU8RWJ6</accession>
<keyword evidence="5" id="KW-1185">Reference proteome</keyword>
<evidence type="ECO:0000313" key="5">
    <source>
        <dbReference type="Proteomes" id="UP001361239"/>
    </source>
</evidence>
<dbReference type="PANTHER" id="PTHR30055:SF226">
    <property type="entry name" value="HTH-TYPE TRANSCRIPTIONAL REGULATOR PKSA"/>
    <property type="match status" value="1"/>
</dbReference>
<dbReference type="InterPro" id="IPR009057">
    <property type="entry name" value="Homeodomain-like_sf"/>
</dbReference>
<dbReference type="EMBL" id="JBBHJZ010000002">
    <property type="protein sequence ID" value="MEJ5977394.1"/>
    <property type="molecule type" value="Genomic_DNA"/>
</dbReference>
<evidence type="ECO:0000259" key="3">
    <source>
        <dbReference type="PROSITE" id="PS50977"/>
    </source>
</evidence>
<evidence type="ECO:0000256" key="2">
    <source>
        <dbReference type="PROSITE-ProRule" id="PRU00335"/>
    </source>
</evidence>
<comment type="caution">
    <text evidence="4">The sequence shown here is derived from an EMBL/GenBank/DDBJ whole genome shotgun (WGS) entry which is preliminary data.</text>
</comment>
<dbReference type="Gene3D" id="1.10.357.10">
    <property type="entry name" value="Tetracycline Repressor, domain 2"/>
    <property type="match status" value="1"/>
</dbReference>
<dbReference type="RefSeq" id="WP_339587333.1">
    <property type="nucleotide sequence ID" value="NZ_JBBHJZ010000002.1"/>
</dbReference>
<dbReference type="PRINTS" id="PR00455">
    <property type="entry name" value="HTHTETR"/>
</dbReference>
<feature type="domain" description="HTH tetR-type" evidence="3">
    <location>
        <begin position="7"/>
        <end position="67"/>
    </location>
</feature>
<dbReference type="Pfam" id="PF00440">
    <property type="entry name" value="TetR_N"/>
    <property type="match status" value="1"/>
</dbReference>
<dbReference type="InterPro" id="IPR001647">
    <property type="entry name" value="HTH_TetR"/>
</dbReference>
<feature type="DNA-binding region" description="H-T-H motif" evidence="2">
    <location>
        <begin position="30"/>
        <end position="49"/>
    </location>
</feature>